<dbReference type="AlphaFoldDB" id="A0A840UW76"/>
<evidence type="ECO:0000256" key="1">
    <source>
        <dbReference type="SAM" id="MobiDB-lite"/>
    </source>
</evidence>
<organism evidence="2 3">
    <name type="scientific">Pectinatus brassicae</name>
    <dbReference type="NCBI Taxonomy" id="862415"/>
    <lineage>
        <taxon>Bacteria</taxon>
        <taxon>Bacillati</taxon>
        <taxon>Bacillota</taxon>
        <taxon>Negativicutes</taxon>
        <taxon>Selenomonadales</taxon>
        <taxon>Selenomonadaceae</taxon>
        <taxon>Pectinatus</taxon>
    </lineage>
</organism>
<evidence type="ECO:0000313" key="3">
    <source>
        <dbReference type="Proteomes" id="UP000559117"/>
    </source>
</evidence>
<dbReference type="EMBL" id="JACHFH010000035">
    <property type="protein sequence ID" value="MBB5337143.1"/>
    <property type="molecule type" value="Genomic_DNA"/>
</dbReference>
<protein>
    <submittedName>
        <fullName evidence="2">Uncharacterized protein</fullName>
    </submittedName>
</protein>
<gene>
    <name evidence="2" type="ORF">HNR32_002300</name>
</gene>
<sequence>MYDSSISAISSLSALLDSNTTQHTSTSAATSSAKASSATPSSGQEEKLVTLKETLPDGSILLIVKKGNTTVSETKVAEPTSNQNANNIAAAASAAKTQLDKFNDTSSSSSALTGALFKAEI</sequence>
<accession>A0A840UW76</accession>
<reference evidence="2 3" key="1">
    <citation type="submission" date="2020-08" db="EMBL/GenBank/DDBJ databases">
        <title>Genomic Encyclopedia of Type Strains, Phase IV (KMG-IV): sequencing the most valuable type-strain genomes for metagenomic binning, comparative biology and taxonomic classification.</title>
        <authorList>
            <person name="Goeker M."/>
        </authorList>
    </citation>
    <scope>NUCLEOTIDE SEQUENCE [LARGE SCALE GENOMIC DNA]</scope>
    <source>
        <strain evidence="2 3">DSM 24661</strain>
    </source>
</reference>
<comment type="caution">
    <text evidence="2">The sequence shown here is derived from an EMBL/GenBank/DDBJ whole genome shotgun (WGS) entry which is preliminary data.</text>
</comment>
<evidence type="ECO:0000313" key="2">
    <source>
        <dbReference type="EMBL" id="MBB5337143.1"/>
    </source>
</evidence>
<proteinExistence type="predicted"/>
<keyword evidence="3" id="KW-1185">Reference proteome</keyword>
<name>A0A840UW76_9FIRM</name>
<dbReference type="Proteomes" id="UP000559117">
    <property type="component" value="Unassembled WGS sequence"/>
</dbReference>
<feature type="region of interest" description="Disordered" evidence="1">
    <location>
        <begin position="20"/>
        <end position="46"/>
    </location>
</feature>
<dbReference type="RefSeq" id="WP_183862716.1">
    <property type="nucleotide sequence ID" value="NZ_JACHFH010000035.1"/>
</dbReference>
<feature type="compositionally biased region" description="Low complexity" evidence="1">
    <location>
        <begin position="20"/>
        <end position="42"/>
    </location>
</feature>